<dbReference type="Proteomes" id="UP000014227">
    <property type="component" value="Chromosome I"/>
</dbReference>
<sequence>MENTSNTQEFVGIDPSDLTPPEVYRLLLHHVAPRPIAFVSTLSKEGVPNLAPFSFFMAGGSNPPSVVISPTNNRYGQPKDTLVNIRDTREYTISVVSYFMAERMNQASADYPYGVSEWEKSGFMPAPSVKVKPARVSESLMAMECRLFQIVEHGGGPISANYIIGEVLYFHVARSLLLPDGRIDATRVDYIGRMGGDWYVRARPDAMFEMPRPQL</sequence>
<dbReference type="PANTHER" id="PTHR33798:SF5">
    <property type="entry name" value="FLAVIN REDUCTASE LIKE DOMAIN-CONTAINING PROTEIN"/>
    <property type="match status" value="1"/>
</dbReference>
<dbReference type="Pfam" id="PF01613">
    <property type="entry name" value="Flavin_Reduct"/>
    <property type="match status" value="1"/>
</dbReference>
<dbReference type="eggNOG" id="COG1853">
    <property type="taxonomic scope" value="Bacteria"/>
</dbReference>
<evidence type="ECO:0000256" key="1">
    <source>
        <dbReference type="ARBA" id="ARBA00001917"/>
    </source>
</evidence>
<dbReference type="GO" id="GO:0010181">
    <property type="term" value="F:FMN binding"/>
    <property type="evidence" value="ECO:0007669"/>
    <property type="project" value="InterPro"/>
</dbReference>
<evidence type="ECO:0000313" key="7">
    <source>
        <dbReference type="Proteomes" id="UP000014227"/>
    </source>
</evidence>
<dbReference type="SUPFAM" id="SSF50475">
    <property type="entry name" value="FMN-binding split barrel"/>
    <property type="match status" value="1"/>
</dbReference>
<dbReference type="InParanoid" id="S0EZZ8"/>
<dbReference type="FunCoup" id="S0EZZ8">
    <property type="interactions" value="23"/>
</dbReference>
<dbReference type="AlphaFoldDB" id="S0EZZ8"/>
<proteinExistence type="inferred from homology"/>
<keyword evidence="3" id="KW-0288">FMN</keyword>
<evidence type="ECO:0000259" key="5">
    <source>
        <dbReference type="SMART" id="SM00903"/>
    </source>
</evidence>
<evidence type="ECO:0000256" key="4">
    <source>
        <dbReference type="ARBA" id="ARBA00038054"/>
    </source>
</evidence>
<evidence type="ECO:0000313" key="6">
    <source>
        <dbReference type="EMBL" id="CCW36245.1"/>
    </source>
</evidence>
<keyword evidence="7" id="KW-1185">Reference proteome</keyword>
<dbReference type="InterPro" id="IPR012349">
    <property type="entry name" value="Split_barrel_FMN-bd"/>
</dbReference>
<accession>S0EZZ8</accession>
<reference evidence="7" key="1">
    <citation type="submission" date="2013-03" db="EMBL/GenBank/DDBJ databases">
        <title>Genome sequence of Chthonomonas calidirosea, the first sequenced genome from the Armatimonadetes phylum (formally candidate division OP10).</title>
        <authorList>
            <person name="Lee K.C.Y."/>
            <person name="Morgan X.C."/>
            <person name="Dunfield P.F."/>
            <person name="Tamas I."/>
            <person name="Houghton K.M."/>
            <person name="Vyssotski M."/>
            <person name="Ryan J.L.J."/>
            <person name="Lagutin K."/>
            <person name="McDonald I.R."/>
            <person name="Stott M.B."/>
        </authorList>
    </citation>
    <scope>NUCLEOTIDE SEQUENCE [LARGE SCALE GENOMIC DNA]</scope>
    <source>
        <strain evidence="7">DSM 23976 / ICMP 18418 / T49</strain>
    </source>
</reference>
<comment type="similarity">
    <text evidence="4">Belongs to the flavoredoxin family.</text>
</comment>
<dbReference type="RefSeq" id="WP_016483757.1">
    <property type="nucleotide sequence ID" value="NC_021487.1"/>
</dbReference>
<dbReference type="HOGENOM" id="CLU_059021_3_0_0"/>
<evidence type="ECO:0000256" key="2">
    <source>
        <dbReference type="ARBA" id="ARBA00022630"/>
    </source>
</evidence>
<protein>
    <submittedName>
        <fullName evidence="6">Conserved protein/domain typically associated with flavoprotein oxygenases, DIM6/NTAB family</fullName>
    </submittedName>
</protein>
<dbReference type="KEGG" id="ccz:CCALI_02446"/>
<evidence type="ECO:0000256" key="3">
    <source>
        <dbReference type="ARBA" id="ARBA00022643"/>
    </source>
</evidence>
<dbReference type="EMBL" id="HF951689">
    <property type="protein sequence ID" value="CCW36245.1"/>
    <property type="molecule type" value="Genomic_DNA"/>
</dbReference>
<dbReference type="SMART" id="SM00903">
    <property type="entry name" value="Flavin_Reduct"/>
    <property type="match status" value="1"/>
</dbReference>
<dbReference type="STRING" id="454171.CP488_01643"/>
<dbReference type="InterPro" id="IPR002563">
    <property type="entry name" value="Flavin_Rdtase-like_dom"/>
</dbReference>
<gene>
    <name evidence="6" type="ORF">CCALI_02446</name>
</gene>
<dbReference type="PANTHER" id="PTHR33798">
    <property type="entry name" value="FLAVOPROTEIN OXYGENASE"/>
    <property type="match status" value="1"/>
</dbReference>
<dbReference type="Gene3D" id="2.30.110.10">
    <property type="entry name" value="Electron Transport, Fmn-binding Protein, Chain A"/>
    <property type="match status" value="1"/>
</dbReference>
<name>S0EZZ8_CHTCT</name>
<comment type="cofactor">
    <cofactor evidence="1">
        <name>FMN</name>
        <dbReference type="ChEBI" id="CHEBI:58210"/>
    </cofactor>
</comment>
<dbReference type="OrthoDB" id="9794638at2"/>
<organism evidence="6 7">
    <name type="scientific">Chthonomonas calidirosea (strain DSM 23976 / ICMP 18418 / T49)</name>
    <dbReference type="NCBI Taxonomy" id="1303518"/>
    <lineage>
        <taxon>Bacteria</taxon>
        <taxon>Bacillati</taxon>
        <taxon>Armatimonadota</taxon>
        <taxon>Chthonomonadia</taxon>
        <taxon>Chthonomonadales</taxon>
        <taxon>Chthonomonadaceae</taxon>
        <taxon>Chthonomonas</taxon>
    </lineage>
</organism>
<keyword evidence="2" id="KW-0285">Flavoprotein</keyword>
<feature type="domain" description="Flavin reductase like" evidence="5">
    <location>
        <begin position="31"/>
        <end position="186"/>
    </location>
</feature>
<dbReference type="GO" id="GO:0016646">
    <property type="term" value="F:oxidoreductase activity, acting on the CH-NH group of donors, NAD or NADP as acceptor"/>
    <property type="evidence" value="ECO:0007669"/>
    <property type="project" value="UniProtKB-ARBA"/>
</dbReference>
<dbReference type="PATRIC" id="fig|1303518.3.peg.2544"/>